<accession>A0A239PQP4</accession>
<dbReference type="InterPro" id="IPR038444">
    <property type="entry name" value="DUF465_sf"/>
</dbReference>
<proteinExistence type="predicted"/>
<evidence type="ECO:0000313" key="2">
    <source>
        <dbReference type="Proteomes" id="UP000198346"/>
    </source>
</evidence>
<evidence type="ECO:0008006" key="3">
    <source>
        <dbReference type="Google" id="ProtNLM"/>
    </source>
</evidence>
<protein>
    <recommendedName>
        <fullName evidence="3">DUF465 domain-containing protein</fullName>
    </recommendedName>
</protein>
<organism evidence="1 2">
    <name type="scientific">Amphiplicatus metriothermophilus</name>
    <dbReference type="NCBI Taxonomy" id="1519374"/>
    <lineage>
        <taxon>Bacteria</taxon>
        <taxon>Pseudomonadati</taxon>
        <taxon>Pseudomonadota</taxon>
        <taxon>Alphaproteobacteria</taxon>
        <taxon>Parvularculales</taxon>
        <taxon>Parvularculaceae</taxon>
        <taxon>Amphiplicatus</taxon>
    </lineage>
</organism>
<dbReference type="Pfam" id="PF04325">
    <property type="entry name" value="DUF465"/>
    <property type="match status" value="1"/>
</dbReference>
<dbReference type="InterPro" id="IPR007420">
    <property type="entry name" value="DUF465"/>
</dbReference>
<dbReference type="OrthoDB" id="7362854at2"/>
<dbReference type="EMBL" id="FZQA01000002">
    <property type="protein sequence ID" value="SNT72262.1"/>
    <property type="molecule type" value="Genomic_DNA"/>
</dbReference>
<dbReference type="AlphaFoldDB" id="A0A239PQP4"/>
<dbReference type="Proteomes" id="UP000198346">
    <property type="component" value="Unassembled WGS sequence"/>
</dbReference>
<dbReference type="RefSeq" id="WP_089411769.1">
    <property type="nucleotide sequence ID" value="NZ_FZQA01000002.1"/>
</dbReference>
<evidence type="ECO:0000313" key="1">
    <source>
        <dbReference type="EMBL" id="SNT72262.1"/>
    </source>
</evidence>
<reference evidence="1 2" key="1">
    <citation type="submission" date="2017-07" db="EMBL/GenBank/DDBJ databases">
        <authorList>
            <person name="Sun Z.S."/>
            <person name="Albrecht U."/>
            <person name="Echele G."/>
            <person name="Lee C.C."/>
        </authorList>
    </citation>
    <scope>NUCLEOTIDE SEQUENCE [LARGE SCALE GENOMIC DNA]</scope>
    <source>
        <strain evidence="1 2">CGMCC 1.12710</strain>
    </source>
</reference>
<sequence length="61" mass="6929">MALKAHLETLTQRHQELEAAIAAELKHPSHDDARVTELKRLKLRIKDQIESIRTQNGSNSS</sequence>
<keyword evidence="2" id="KW-1185">Reference proteome</keyword>
<gene>
    <name evidence="1" type="ORF">SAMN06297382_1300</name>
</gene>
<name>A0A239PQP4_9PROT</name>
<dbReference type="Gene3D" id="6.10.280.50">
    <property type="match status" value="1"/>
</dbReference>